<comment type="caution">
    <text evidence="1">The sequence shown here is derived from an EMBL/GenBank/DDBJ whole genome shotgun (WGS) entry which is preliminary data.</text>
</comment>
<protein>
    <submittedName>
        <fullName evidence="1">Uncharacterized protein</fullName>
    </submittedName>
</protein>
<gene>
    <name evidence="1" type="ORF">LCGC14_1614130</name>
</gene>
<sequence>MHIAPRRGKSQVMRFYLMSWWFAWANGYRGPMPYVIGPGWNPPRKSNSGIAPICGREKPVA</sequence>
<proteinExistence type="predicted"/>
<dbReference type="AlphaFoldDB" id="A0A0F9KN42"/>
<name>A0A0F9KN42_9ZZZZ</name>
<accession>A0A0F9KN42</accession>
<reference evidence="1" key="1">
    <citation type="journal article" date="2015" name="Nature">
        <title>Complex archaea that bridge the gap between prokaryotes and eukaryotes.</title>
        <authorList>
            <person name="Spang A."/>
            <person name="Saw J.H."/>
            <person name="Jorgensen S.L."/>
            <person name="Zaremba-Niedzwiedzka K."/>
            <person name="Martijn J."/>
            <person name="Lind A.E."/>
            <person name="van Eijk R."/>
            <person name="Schleper C."/>
            <person name="Guy L."/>
            <person name="Ettema T.J."/>
        </authorList>
    </citation>
    <scope>NUCLEOTIDE SEQUENCE</scope>
</reference>
<dbReference type="EMBL" id="LAZR01013104">
    <property type="protein sequence ID" value="KKM23538.1"/>
    <property type="molecule type" value="Genomic_DNA"/>
</dbReference>
<evidence type="ECO:0000313" key="1">
    <source>
        <dbReference type="EMBL" id="KKM23538.1"/>
    </source>
</evidence>
<organism evidence="1">
    <name type="scientific">marine sediment metagenome</name>
    <dbReference type="NCBI Taxonomy" id="412755"/>
    <lineage>
        <taxon>unclassified sequences</taxon>
        <taxon>metagenomes</taxon>
        <taxon>ecological metagenomes</taxon>
    </lineage>
</organism>